<keyword evidence="2 5" id="KW-0238">DNA-binding</keyword>
<dbReference type="Proteomes" id="UP000184339">
    <property type="component" value="Unassembled WGS sequence"/>
</dbReference>
<gene>
    <name evidence="5" type="ORF">SAMN05192549_1024</name>
</gene>
<dbReference type="GO" id="GO:0005829">
    <property type="term" value="C:cytosol"/>
    <property type="evidence" value="ECO:0007669"/>
    <property type="project" value="TreeGrafter"/>
</dbReference>
<evidence type="ECO:0000259" key="4">
    <source>
        <dbReference type="PROSITE" id="PS01124"/>
    </source>
</evidence>
<dbReference type="Pfam" id="PF12625">
    <property type="entry name" value="Arabinose_bd"/>
    <property type="match status" value="1"/>
</dbReference>
<dbReference type="SMART" id="SM00342">
    <property type="entry name" value="HTH_ARAC"/>
    <property type="match status" value="1"/>
</dbReference>
<dbReference type="PANTHER" id="PTHR47894:SF1">
    <property type="entry name" value="HTH-TYPE TRANSCRIPTIONAL REGULATOR VQSM"/>
    <property type="match status" value="1"/>
</dbReference>
<dbReference type="OrthoDB" id="6506763at2"/>
<evidence type="ECO:0000256" key="2">
    <source>
        <dbReference type="ARBA" id="ARBA00023125"/>
    </source>
</evidence>
<protein>
    <submittedName>
        <fullName evidence="5">AraC-type DNA-binding protein</fullName>
    </submittedName>
</protein>
<dbReference type="PROSITE" id="PS01124">
    <property type="entry name" value="HTH_ARAC_FAMILY_2"/>
    <property type="match status" value="1"/>
</dbReference>
<dbReference type="InterPro" id="IPR009057">
    <property type="entry name" value="Homeodomain-like_sf"/>
</dbReference>
<keyword evidence="3" id="KW-0804">Transcription</keyword>
<name>A0A1M7K8G6_9BURK</name>
<sequence length="341" mass="38168">MHTLQFALPVQYIRQITDQVRRMNVPLPASFVRNRWDALPAGEVQVLALDVFEQSVQDAIDATGEPAFGLLVGERMRINSHGMLGYATMNSATLSEAIALMEQYLLTRTRLVAVRHQAKGAQVQLVFDELLPLRKVRQSVLEAIVLTIKNLYDYITSGGASVACICFPFEAPCYADLARELFNCEVRYGQSWCGFAFPAEALTAPLAMADPTTLQQAIQACQREMHRMSADAGWTAKLTRVMLEKQGPFPSLNVAARLFNLTPRTLHRRLLEEGTSYREVLDQVRHMLALEHLKTGKLSIPEIAYQLGYTDTANFRRAFIRWQAVSPAAYQSAQTESANNS</sequence>
<keyword evidence="1" id="KW-0805">Transcription regulation</keyword>
<dbReference type="SUPFAM" id="SSF46689">
    <property type="entry name" value="Homeodomain-like"/>
    <property type="match status" value="1"/>
</dbReference>
<dbReference type="AlphaFoldDB" id="A0A1M7K8G6"/>
<dbReference type="Gene3D" id="1.10.10.60">
    <property type="entry name" value="Homeodomain-like"/>
    <property type="match status" value="1"/>
</dbReference>
<dbReference type="GO" id="GO:0000976">
    <property type="term" value="F:transcription cis-regulatory region binding"/>
    <property type="evidence" value="ECO:0007669"/>
    <property type="project" value="TreeGrafter"/>
</dbReference>
<dbReference type="EMBL" id="FRCX01000002">
    <property type="protein sequence ID" value="SHM61283.1"/>
    <property type="molecule type" value="Genomic_DNA"/>
</dbReference>
<evidence type="ECO:0000256" key="1">
    <source>
        <dbReference type="ARBA" id="ARBA00023015"/>
    </source>
</evidence>
<evidence type="ECO:0000313" key="5">
    <source>
        <dbReference type="EMBL" id="SHM61283.1"/>
    </source>
</evidence>
<organism evidence="5 6">
    <name type="scientific">Duganella sacchari</name>
    <dbReference type="NCBI Taxonomy" id="551987"/>
    <lineage>
        <taxon>Bacteria</taxon>
        <taxon>Pseudomonadati</taxon>
        <taxon>Pseudomonadota</taxon>
        <taxon>Betaproteobacteria</taxon>
        <taxon>Burkholderiales</taxon>
        <taxon>Oxalobacteraceae</taxon>
        <taxon>Telluria group</taxon>
        <taxon>Duganella</taxon>
    </lineage>
</organism>
<dbReference type="Pfam" id="PF12833">
    <property type="entry name" value="HTH_18"/>
    <property type="match status" value="1"/>
</dbReference>
<reference evidence="6" key="1">
    <citation type="submission" date="2016-11" db="EMBL/GenBank/DDBJ databases">
        <authorList>
            <person name="Varghese N."/>
            <person name="Submissions S."/>
        </authorList>
    </citation>
    <scope>NUCLEOTIDE SEQUENCE [LARGE SCALE GENOMIC DNA]</scope>
    <source>
        <strain evidence="6">Sac-22</strain>
    </source>
</reference>
<keyword evidence="6" id="KW-1185">Reference proteome</keyword>
<proteinExistence type="predicted"/>
<feature type="domain" description="HTH araC/xylS-type" evidence="4">
    <location>
        <begin position="236"/>
        <end position="333"/>
    </location>
</feature>
<dbReference type="InterPro" id="IPR032687">
    <property type="entry name" value="AraC-type_N"/>
</dbReference>
<dbReference type="GO" id="GO:0003700">
    <property type="term" value="F:DNA-binding transcription factor activity"/>
    <property type="evidence" value="ECO:0007669"/>
    <property type="project" value="InterPro"/>
</dbReference>
<accession>A0A1M7K8G6</accession>
<evidence type="ECO:0000313" key="6">
    <source>
        <dbReference type="Proteomes" id="UP000184339"/>
    </source>
</evidence>
<dbReference type="PANTHER" id="PTHR47894">
    <property type="entry name" value="HTH-TYPE TRANSCRIPTIONAL REGULATOR GADX"/>
    <property type="match status" value="1"/>
</dbReference>
<evidence type="ECO:0000256" key="3">
    <source>
        <dbReference type="ARBA" id="ARBA00023163"/>
    </source>
</evidence>
<dbReference type="STRING" id="551987.SAMN05192549_1024"/>
<dbReference type="RefSeq" id="WP_072781591.1">
    <property type="nucleotide sequence ID" value="NZ_FRCX01000002.1"/>
</dbReference>
<dbReference type="InterPro" id="IPR018060">
    <property type="entry name" value="HTH_AraC"/>
</dbReference>